<dbReference type="InterPro" id="IPR012156">
    <property type="entry name" value="Cold_shock_CspA"/>
</dbReference>
<dbReference type="Proteomes" id="UP000054785">
    <property type="component" value="Unassembled WGS sequence"/>
</dbReference>
<dbReference type="Gene3D" id="2.40.50.140">
    <property type="entry name" value="Nucleic acid-binding proteins"/>
    <property type="match status" value="1"/>
</dbReference>
<dbReference type="EMBL" id="LNYC01000009">
    <property type="protein sequence ID" value="KTD03811.1"/>
    <property type="molecule type" value="Genomic_DNA"/>
</dbReference>
<dbReference type="PATRIC" id="fig|45065.4.peg.500"/>
<dbReference type="SMART" id="SM00357">
    <property type="entry name" value="CSP"/>
    <property type="match status" value="1"/>
</dbReference>
<dbReference type="GO" id="GO:0005829">
    <property type="term" value="C:cytosol"/>
    <property type="evidence" value="ECO:0007669"/>
    <property type="project" value="UniProtKB-ARBA"/>
</dbReference>
<keyword evidence="4" id="KW-1185">Reference proteome</keyword>
<dbReference type="PROSITE" id="PS51857">
    <property type="entry name" value="CSD_2"/>
    <property type="match status" value="1"/>
</dbReference>
<protein>
    <submittedName>
        <fullName evidence="3">Cold shock protein CspD</fullName>
    </submittedName>
</protein>
<dbReference type="CDD" id="cd04458">
    <property type="entry name" value="CSP_CDS"/>
    <property type="match status" value="1"/>
</dbReference>
<reference evidence="3 4" key="1">
    <citation type="submission" date="2015-11" db="EMBL/GenBank/DDBJ databases">
        <title>Genomic analysis of 38 Legionella species identifies large and diverse effector repertoires.</title>
        <authorList>
            <person name="Burstein D."/>
            <person name="Amaro F."/>
            <person name="Zusman T."/>
            <person name="Lifshitz Z."/>
            <person name="Cohen O."/>
            <person name="Gilbert J.A."/>
            <person name="Pupko T."/>
            <person name="Shuman H.A."/>
            <person name="Segal G."/>
        </authorList>
    </citation>
    <scope>NUCLEOTIDE SEQUENCE [LARGE SCALE GENOMIC DNA]</scope>
    <source>
        <strain evidence="3 4">ATCC 49504</strain>
    </source>
</reference>
<name>A0A0W0U716_9GAMM</name>
<dbReference type="FunFam" id="2.40.50.140:FF:000006">
    <property type="entry name" value="Cold shock protein CspC"/>
    <property type="match status" value="1"/>
</dbReference>
<dbReference type="SUPFAM" id="SSF50249">
    <property type="entry name" value="Nucleic acid-binding proteins"/>
    <property type="match status" value="1"/>
</dbReference>
<dbReference type="STRING" id="45065.Lgee_0468"/>
<dbReference type="OrthoDB" id="9810590at2"/>
<evidence type="ECO:0000313" key="3">
    <source>
        <dbReference type="EMBL" id="KTD03811.1"/>
    </source>
</evidence>
<evidence type="ECO:0000256" key="1">
    <source>
        <dbReference type="ARBA" id="ARBA00004496"/>
    </source>
</evidence>
<dbReference type="PIRSF" id="PIRSF002599">
    <property type="entry name" value="Cold_shock_A"/>
    <property type="match status" value="1"/>
</dbReference>
<proteinExistence type="predicted"/>
<dbReference type="PANTHER" id="PTHR11544">
    <property type="entry name" value="COLD SHOCK DOMAIN CONTAINING PROTEINS"/>
    <property type="match status" value="1"/>
</dbReference>
<evidence type="ECO:0000313" key="4">
    <source>
        <dbReference type="Proteomes" id="UP000054785"/>
    </source>
</evidence>
<accession>A0A0W0U716</accession>
<gene>
    <name evidence="3" type="primary">cspD</name>
    <name evidence="3" type="ORF">Lgee_0468</name>
</gene>
<dbReference type="InterPro" id="IPR050181">
    <property type="entry name" value="Cold_shock_domain"/>
</dbReference>
<keyword evidence="2" id="KW-0963">Cytoplasm</keyword>
<dbReference type="RefSeq" id="WP_028386631.1">
    <property type="nucleotide sequence ID" value="NZ_CAAAHN010000004.1"/>
</dbReference>
<dbReference type="InterPro" id="IPR002059">
    <property type="entry name" value="CSP_DNA-bd"/>
</dbReference>
<dbReference type="AlphaFoldDB" id="A0A0W0U716"/>
<dbReference type="InterPro" id="IPR011129">
    <property type="entry name" value="CSD"/>
</dbReference>
<evidence type="ECO:0000256" key="2">
    <source>
        <dbReference type="ARBA" id="ARBA00022490"/>
    </source>
</evidence>
<dbReference type="InterPro" id="IPR012340">
    <property type="entry name" value="NA-bd_OB-fold"/>
</dbReference>
<dbReference type="PRINTS" id="PR00050">
    <property type="entry name" value="COLDSHOCK"/>
</dbReference>
<comment type="subcellular location">
    <subcellularLocation>
        <location evidence="1">Cytoplasm</location>
    </subcellularLocation>
</comment>
<comment type="caution">
    <text evidence="3">The sequence shown here is derived from an EMBL/GenBank/DDBJ whole genome shotgun (WGS) entry which is preliminary data.</text>
</comment>
<organism evidence="3 4">
    <name type="scientific">Legionella geestiana</name>
    <dbReference type="NCBI Taxonomy" id="45065"/>
    <lineage>
        <taxon>Bacteria</taxon>
        <taxon>Pseudomonadati</taxon>
        <taxon>Pseudomonadota</taxon>
        <taxon>Gammaproteobacteria</taxon>
        <taxon>Legionellales</taxon>
        <taxon>Legionellaceae</taxon>
        <taxon>Legionella</taxon>
    </lineage>
</organism>
<dbReference type="Pfam" id="PF00313">
    <property type="entry name" value="CSD"/>
    <property type="match status" value="1"/>
</dbReference>
<sequence>MAIGEVKWFNNTKGWGFIMPEGGGDDIFVHFSAIQGTGYKTLIQGQQVSYDPQKGDRGIHAANVMALGDAPADGQMA</sequence>
<dbReference type="GO" id="GO:0003676">
    <property type="term" value="F:nucleic acid binding"/>
    <property type="evidence" value="ECO:0007669"/>
    <property type="project" value="InterPro"/>
</dbReference>